<dbReference type="EMBL" id="WKMO01000092">
    <property type="protein sequence ID" value="MSB76276.1"/>
    <property type="molecule type" value="Genomic_DNA"/>
</dbReference>
<accession>A0A9Q4MUC2</accession>
<dbReference type="AlphaFoldDB" id="A0A9Q4MUC2"/>
<comment type="caution">
    <text evidence="1">The sequence shown here is derived from an EMBL/GenBank/DDBJ whole genome shotgun (WGS) entry which is preliminary data.</text>
</comment>
<dbReference type="Proteomes" id="UP000441609">
    <property type="component" value="Unassembled WGS sequence"/>
</dbReference>
<evidence type="ECO:0000313" key="1">
    <source>
        <dbReference type="EMBL" id="MSB76276.1"/>
    </source>
</evidence>
<organism evidence="1 2">
    <name type="scientific">Parabacteroides distasonis</name>
    <dbReference type="NCBI Taxonomy" id="823"/>
    <lineage>
        <taxon>Bacteria</taxon>
        <taxon>Pseudomonadati</taxon>
        <taxon>Bacteroidota</taxon>
        <taxon>Bacteroidia</taxon>
        <taxon>Bacteroidales</taxon>
        <taxon>Tannerellaceae</taxon>
        <taxon>Parabacteroides</taxon>
    </lineage>
</organism>
<name>A0A9Q4MUC2_PARDI</name>
<proteinExistence type="predicted"/>
<reference evidence="1 2" key="1">
    <citation type="journal article" date="2019" name="Nat. Med.">
        <title>A library of human gut bacterial isolates paired with longitudinal multiomics data enables mechanistic microbiome research.</title>
        <authorList>
            <person name="Poyet M."/>
            <person name="Groussin M."/>
            <person name="Gibbons S.M."/>
            <person name="Avila-Pacheco J."/>
            <person name="Jiang X."/>
            <person name="Kearney S.M."/>
            <person name="Perrotta A.R."/>
            <person name="Berdy B."/>
            <person name="Zhao S."/>
            <person name="Lieberman T.D."/>
            <person name="Swanson P.K."/>
            <person name="Smith M."/>
            <person name="Roesemann S."/>
            <person name="Alexander J.E."/>
            <person name="Rich S.A."/>
            <person name="Livny J."/>
            <person name="Vlamakis H."/>
            <person name="Clish C."/>
            <person name="Bullock K."/>
            <person name="Deik A."/>
            <person name="Scott J."/>
            <person name="Pierce K.A."/>
            <person name="Xavier R.J."/>
            <person name="Alm E.J."/>
        </authorList>
    </citation>
    <scope>NUCLEOTIDE SEQUENCE [LARGE SCALE GENOMIC DNA]</scope>
    <source>
        <strain evidence="1 2">BIOML-A20</strain>
    </source>
</reference>
<protein>
    <submittedName>
        <fullName evidence="1">Uncharacterized protein</fullName>
    </submittedName>
</protein>
<sequence length="235" mass="26101">STALDANKTCIGIVFQTDPSRIGDKEKQVLAAKGVATPHGLVMSLKTVTKSLMSWGEDHDFSELTKCTDKVACNADINGLLNYTTVIDYAAANNKELENFYPAFKAVKDYVVQAPEKTTGWYLPSIGQWYDFTANLGGLPSWDDAINEGNDLTPNLYRWSNQTELVSKINAYFEPLGTGNYDAIPNGSYQKFFSSSTYSDSGIWTWFVGKQANVVQCWHNVRYNSDSAVRPILAF</sequence>
<evidence type="ECO:0000313" key="2">
    <source>
        <dbReference type="Proteomes" id="UP000441609"/>
    </source>
</evidence>
<gene>
    <name evidence="1" type="ORF">GKD70_23820</name>
</gene>
<feature type="non-terminal residue" evidence="1">
    <location>
        <position position="1"/>
    </location>
</feature>